<name>A0ABT7LZQ0_9CYAN</name>
<dbReference type="Proteomes" id="UP001230986">
    <property type="component" value="Unassembled WGS sequence"/>
</dbReference>
<comment type="caution">
    <text evidence="3">The sequence shown here is derived from an EMBL/GenBank/DDBJ whole genome shotgun (WGS) entry which is preliminary data.</text>
</comment>
<evidence type="ECO:0000256" key="1">
    <source>
        <dbReference type="ARBA" id="ARBA00022801"/>
    </source>
</evidence>
<reference evidence="3 4" key="1">
    <citation type="submission" date="2023-06" db="EMBL/GenBank/DDBJ databases">
        <title>Whole genome sequence of Oscillatoria calcuttensis NRMC-F 0142.</title>
        <authorList>
            <person name="Shakena Fathima T."/>
            <person name="Muralitharan G."/>
            <person name="Thajuddin N."/>
        </authorList>
    </citation>
    <scope>NUCLEOTIDE SEQUENCE [LARGE SCALE GENOMIC DNA]</scope>
    <source>
        <strain evidence="3 4">NRMC-F 0142</strain>
    </source>
</reference>
<gene>
    <name evidence="3" type="ORF">QQ055_08405</name>
</gene>
<dbReference type="SUPFAM" id="SSF52266">
    <property type="entry name" value="SGNH hydrolase"/>
    <property type="match status" value="1"/>
</dbReference>
<evidence type="ECO:0000313" key="4">
    <source>
        <dbReference type="Proteomes" id="UP001230986"/>
    </source>
</evidence>
<protein>
    <submittedName>
        <fullName evidence="3">Sialate O-acetylesterase</fullName>
    </submittedName>
</protein>
<dbReference type="PANTHER" id="PTHR31988:SF19">
    <property type="entry name" value="9-O-ACETYL-N-ACETYLNEURAMINIC ACID DEACETYLASE-RELATED"/>
    <property type="match status" value="1"/>
</dbReference>
<dbReference type="Gene3D" id="3.40.50.1110">
    <property type="entry name" value="SGNH hydrolase"/>
    <property type="match status" value="1"/>
</dbReference>
<dbReference type="InterPro" id="IPR005181">
    <property type="entry name" value="SASA"/>
</dbReference>
<dbReference type="PANTHER" id="PTHR31988">
    <property type="entry name" value="ESTERASE, PUTATIVE (DUF303)-RELATED"/>
    <property type="match status" value="1"/>
</dbReference>
<organism evidence="3 4">
    <name type="scientific">Geitlerinema calcuttense NRMC-F 0142</name>
    <dbReference type="NCBI Taxonomy" id="2922238"/>
    <lineage>
        <taxon>Bacteria</taxon>
        <taxon>Bacillati</taxon>
        <taxon>Cyanobacteriota</taxon>
        <taxon>Cyanophyceae</taxon>
        <taxon>Geitlerinematales</taxon>
        <taxon>Geitlerinemataceae</taxon>
        <taxon>Geitlerinema</taxon>
    </lineage>
</organism>
<sequence length="377" mass="41231">MDVWILAGQSNMQGFARLPDESPSHPCVWNYSMQGRWELACDPLHRLWESRMRVHSSLMRAAGQGEGKTNEQMAQEEDRTRRIGVGPGLAFGVALNEATGRSVGLLPCAHGGTSLELWSPHRKSMGDASLYGAMIETVRACARPIQGVLWYQGESDCVPDLADTYAVRLEEFIRELRKDLGEPDLPFIAVQLGRVVDAALNQPDHCWDTVRDALGKLPGRVPRSAVTSAVDLSLDDAIHLDTRSQKRLGVRLAALAAQFARGQEPRTPRLVSAVKRVDPDGRCEIVMDFDNVEGGWKEGSDIPGFVLYRLGQSGFASTQIARARSEGSGGRIHALLTNCPDEPLAIAYGIGKNPVCRLVDHKDRPLCAFMPVAVSQG</sequence>
<keyword evidence="4" id="KW-1185">Reference proteome</keyword>
<keyword evidence="1" id="KW-0378">Hydrolase</keyword>
<dbReference type="InterPro" id="IPR036514">
    <property type="entry name" value="SGNH_hydro_sf"/>
</dbReference>
<dbReference type="InterPro" id="IPR052940">
    <property type="entry name" value="Carb_Esterase_6"/>
</dbReference>
<evidence type="ECO:0000259" key="2">
    <source>
        <dbReference type="Pfam" id="PF03629"/>
    </source>
</evidence>
<dbReference type="EMBL" id="JASVEJ010000031">
    <property type="protein sequence ID" value="MDL5057478.1"/>
    <property type="molecule type" value="Genomic_DNA"/>
</dbReference>
<dbReference type="Pfam" id="PF03629">
    <property type="entry name" value="SASA"/>
    <property type="match status" value="1"/>
</dbReference>
<accession>A0ABT7LZQ0</accession>
<feature type="domain" description="Sialate O-acetylesterase" evidence="2">
    <location>
        <begin position="2"/>
        <end position="255"/>
    </location>
</feature>
<proteinExistence type="predicted"/>
<evidence type="ECO:0000313" key="3">
    <source>
        <dbReference type="EMBL" id="MDL5057478.1"/>
    </source>
</evidence>